<keyword evidence="3" id="KW-0808">Transferase</keyword>
<dbReference type="Proteomes" id="UP001168552">
    <property type="component" value="Unassembled WGS sequence"/>
</dbReference>
<dbReference type="InterPro" id="IPR016181">
    <property type="entry name" value="Acyl_CoA_acyltransferase"/>
</dbReference>
<accession>A0ABT8F303</accession>
<evidence type="ECO:0000256" key="1">
    <source>
        <dbReference type="ARBA" id="ARBA00005189"/>
    </source>
</evidence>
<gene>
    <name evidence="6" type="ORF">QWY31_04945</name>
</gene>
<dbReference type="EMBL" id="JAUHJS010000002">
    <property type="protein sequence ID" value="MDN4164836.1"/>
    <property type="molecule type" value="Genomic_DNA"/>
</dbReference>
<dbReference type="PANTHER" id="PTHR37323">
    <property type="entry name" value="GCN5-RELATED N-ACETYLTRANSFERASE"/>
    <property type="match status" value="1"/>
</dbReference>
<keyword evidence="2" id="KW-0444">Lipid biosynthesis</keyword>
<evidence type="ECO:0000313" key="6">
    <source>
        <dbReference type="EMBL" id="MDN4164836.1"/>
    </source>
</evidence>
<comment type="caution">
    <text evidence="6">The sequence shown here is derived from an EMBL/GenBank/DDBJ whole genome shotgun (WGS) entry which is preliminary data.</text>
</comment>
<evidence type="ECO:0000256" key="4">
    <source>
        <dbReference type="ARBA" id="ARBA00023098"/>
    </source>
</evidence>
<dbReference type="Pfam" id="PF13444">
    <property type="entry name" value="Acetyltransf_5"/>
    <property type="match status" value="1"/>
</dbReference>
<dbReference type="PANTHER" id="PTHR37323:SF1">
    <property type="entry name" value="L-ORNITHINE N(ALPHA)-ACYLTRANSFERASE"/>
    <property type="match status" value="1"/>
</dbReference>
<keyword evidence="4" id="KW-0443">Lipid metabolism</keyword>
<dbReference type="RefSeq" id="WP_320003362.1">
    <property type="nucleotide sequence ID" value="NZ_JAUHJS010000002.1"/>
</dbReference>
<evidence type="ECO:0000256" key="5">
    <source>
        <dbReference type="ARBA" id="ARBA00023315"/>
    </source>
</evidence>
<comment type="pathway">
    <text evidence="1">Lipid metabolism.</text>
</comment>
<sequence length="311" mass="35882">MPEINLDYIIPPVDRALLKAELTPDKLIRRTNKVDNLIYIVNHHNAPNVMREIGRLREIAFALAGGGTGMEVDIDEHDTAELCYEQLLVFSPDEEEIVGGYRFIDCAKIVDKGIEHLSTSHYFDFSSKFIHEYLPYSIELGRSWVSPLYQPSVNPRKGLFALDNLWDGLGAIVLLHPHMRYFFGKVTMYERYNEEAKRGILGFMKTYFPDKENLVLPKHPVYTSVGSHEIVEMVKGLSFKEGFKILQRYCRERGENIPPLISNYMQLSPTMKSFGTTKNQDFGGVEETGILVTLDDIYYEKKERHLRHLDE</sequence>
<name>A0ABT8F303_9BACT</name>
<reference evidence="6" key="1">
    <citation type="submission" date="2023-06" db="EMBL/GenBank/DDBJ databases">
        <title>Cytophagales bacterium Strain LB-30, isolated from soil.</title>
        <authorList>
            <person name="Liu B."/>
        </authorList>
    </citation>
    <scope>NUCLEOTIDE SEQUENCE</scope>
    <source>
        <strain evidence="6">LB-30</strain>
    </source>
</reference>
<keyword evidence="7" id="KW-1185">Reference proteome</keyword>
<proteinExistence type="predicted"/>
<organism evidence="6 7">
    <name type="scientific">Shiella aurantiaca</name>
    <dbReference type="NCBI Taxonomy" id="3058365"/>
    <lineage>
        <taxon>Bacteria</taxon>
        <taxon>Pseudomonadati</taxon>
        <taxon>Bacteroidota</taxon>
        <taxon>Cytophagia</taxon>
        <taxon>Cytophagales</taxon>
        <taxon>Shiellaceae</taxon>
        <taxon>Shiella</taxon>
    </lineage>
</organism>
<keyword evidence="5" id="KW-0012">Acyltransferase</keyword>
<evidence type="ECO:0000313" key="7">
    <source>
        <dbReference type="Proteomes" id="UP001168552"/>
    </source>
</evidence>
<evidence type="ECO:0000256" key="3">
    <source>
        <dbReference type="ARBA" id="ARBA00022679"/>
    </source>
</evidence>
<dbReference type="InterPro" id="IPR052351">
    <property type="entry name" value="Ornithine_N-alpha-AT"/>
</dbReference>
<dbReference type="SUPFAM" id="SSF55729">
    <property type="entry name" value="Acyl-CoA N-acyltransferases (Nat)"/>
    <property type="match status" value="1"/>
</dbReference>
<evidence type="ECO:0000256" key="2">
    <source>
        <dbReference type="ARBA" id="ARBA00022516"/>
    </source>
</evidence>
<protein>
    <submittedName>
        <fullName evidence="6">GNAT family N-acetyltransferase</fullName>
    </submittedName>
</protein>